<evidence type="ECO:0000256" key="2">
    <source>
        <dbReference type="ARBA" id="ARBA00022801"/>
    </source>
</evidence>
<protein>
    <submittedName>
        <fullName evidence="5">WGS project CAEQ00000000 data, annotated contig 914</fullName>
    </submittedName>
</protein>
<dbReference type="GO" id="GO:0016787">
    <property type="term" value="F:hydrolase activity"/>
    <property type="evidence" value="ECO:0007669"/>
    <property type="project" value="UniProtKB-KW"/>
</dbReference>
<dbReference type="AlphaFoldDB" id="F9WJI3"/>
<keyword evidence="4" id="KW-0067">ATP-binding</keyword>
<dbReference type="GO" id="GO:0003723">
    <property type="term" value="F:RNA binding"/>
    <property type="evidence" value="ECO:0007669"/>
    <property type="project" value="TreeGrafter"/>
</dbReference>
<keyword evidence="6" id="KW-1185">Reference proteome</keyword>
<dbReference type="PANTHER" id="PTHR18934">
    <property type="entry name" value="ATP-DEPENDENT RNA HELICASE"/>
    <property type="match status" value="1"/>
</dbReference>
<dbReference type="InterPro" id="IPR027417">
    <property type="entry name" value="P-loop_NTPase"/>
</dbReference>
<organism evidence="5 6">
    <name type="scientific">Trypanosoma congolense (strain IL3000)</name>
    <dbReference type="NCBI Taxonomy" id="1068625"/>
    <lineage>
        <taxon>Eukaryota</taxon>
        <taxon>Discoba</taxon>
        <taxon>Euglenozoa</taxon>
        <taxon>Kinetoplastea</taxon>
        <taxon>Metakinetoplastina</taxon>
        <taxon>Trypanosomatida</taxon>
        <taxon>Trypanosomatidae</taxon>
        <taxon>Trypanosoma</taxon>
        <taxon>Nannomonas</taxon>
    </lineage>
</organism>
<dbReference type="Proteomes" id="UP000000702">
    <property type="component" value="Unassembled WGS sequence"/>
</dbReference>
<dbReference type="VEuPathDB" id="TriTrypDB:TcIL3000_0_23060"/>
<name>F9WJI3_TRYCI</name>
<reference evidence="5 6" key="2">
    <citation type="journal article" date="2012" name="Proc. Natl. Acad. Sci. U.S.A.">
        <title>Antigenic diversity is generated by distinct evolutionary mechanisms in African trypanosome species.</title>
        <authorList>
            <person name="Jackson A.P."/>
            <person name="Berry A."/>
            <person name="Aslett M."/>
            <person name="Allison H.C."/>
            <person name="Burton P."/>
            <person name="Vavrova-Anderson J."/>
            <person name="Brown R."/>
            <person name="Browne H."/>
            <person name="Corton N."/>
            <person name="Hauser H."/>
            <person name="Gamble J."/>
            <person name="Gilderthorp R."/>
            <person name="Marcello L."/>
            <person name="McQuillan J."/>
            <person name="Otto T.D."/>
            <person name="Quail M.A."/>
            <person name="Sanders M.J."/>
            <person name="van Tonder A."/>
            <person name="Ginger M.L."/>
            <person name="Field M.C."/>
            <person name="Barry J.D."/>
            <person name="Hertz-Fowler C."/>
            <person name="Berriman M."/>
        </authorList>
    </citation>
    <scope>NUCLEOTIDE SEQUENCE [LARGE SCALE GENOMIC DNA]</scope>
    <source>
        <strain evidence="5 6">IL3000</strain>
    </source>
</reference>
<keyword evidence="1" id="KW-0547">Nucleotide-binding</keyword>
<comment type="caution">
    <text evidence="5">The sequence shown here is derived from an EMBL/GenBank/DDBJ whole genome shotgun (WGS) entry which is preliminary data.</text>
</comment>
<evidence type="ECO:0000256" key="1">
    <source>
        <dbReference type="ARBA" id="ARBA00022741"/>
    </source>
</evidence>
<dbReference type="Gene3D" id="3.40.50.300">
    <property type="entry name" value="P-loop containing nucleotide triphosphate hydrolases"/>
    <property type="match status" value="1"/>
</dbReference>
<accession>F9WJI3</accession>
<evidence type="ECO:0000313" key="6">
    <source>
        <dbReference type="Proteomes" id="UP000000702"/>
    </source>
</evidence>
<keyword evidence="2" id="KW-0378">Hydrolase</keyword>
<evidence type="ECO:0000313" key="5">
    <source>
        <dbReference type="EMBL" id="CCD17488.1"/>
    </source>
</evidence>
<keyword evidence="3" id="KW-0347">Helicase</keyword>
<sequence>MTLRKHQRSREAQGGYLATFKRTIQTKGYQGLQRLIAPRVEYMGEVIDGLTRLLCHRMTCEVKPSDEGVHESYPLAITRCGLKSIPQCTMPEKRFRFLKEFRRSLPSYRHKDVIVESVRRGAVVVISGGAGCGKTTQIPQMLYDEEGLFDKNLQVI</sequence>
<dbReference type="GO" id="GO:0005634">
    <property type="term" value="C:nucleus"/>
    <property type="evidence" value="ECO:0007669"/>
    <property type="project" value="TreeGrafter"/>
</dbReference>
<dbReference type="PANTHER" id="PTHR18934:SF237">
    <property type="entry name" value="ATP-DEPENDENT DNA_RNA HELICASE DHX36"/>
    <property type="match status" value="1"/>
</dbReference>
<evidence type="ECO:0000256" key="4">
    <source>
        <dbReference type="ARBA" id="ARBA00022840"/>
    </source>
</evidence>
<reference evidence="6" key="1">
    <citation type="submission" date="2011-07" db="EMBL/GenBank/DDBJ databases">
        <title>Divergent evolution of antigenic variation in African trypanosomes.</title>
        <authorList>
            <person name="Jackson A.P."/>
            <person name="Berry A."/>
            <person name="Allison H.C."/>
            <person name="Burton P."/>
            <person name="Anderson J."/>
            <person name="Aslett M."/>
            <person name="Brown R."/>
            <person name="Corton N."/>
            <person name="Harris D."/>
            <person name="Hauser H."/>
            <person name="Gamble J."/>
            <person name="Gilderthorp R."/>
            <person name="McQuillan J."/>
            <person name="Quail M.A."/>
            <person name="Sanders M."/>
            <person name="Van Tonder A."/>
            <person name="Ginger M.L."/>
            <person name="Donelson J.E."/>
            <person name="Field M.C."/>
            <person name="Barry J.D."/>
            <person name="Berriman M."/>
            <person name="Hertz-Fowler C."/>
        </authorList>
    </citation>
    <scope>NUCLEOTIDE SEQUENCE [LARGE SCALE GENOMIC DNA]</scope>
    <source>
        <strain evidence="6">IL3000</strain>
    </source>
</reference>
<dbReference type="EMBL" id="CAEQ01002729">
    <property type="protein sequence ID" value="CCD17488.1"/>
    <property type="molecule type" value="Genomic_DNA"/>
</dbReference>
<dbReference type="GO" id="GO:0005524">
    <property type="term" value="F:ATP binding"/>
    <property type="evidence" value="ECO:0007669"/>
    <property type="project" value="UniProtKB-KW"/>
</dbReference>
<dbReference type="GO" id="GO:0004386">
    <property type="term" value="F:helicase activity"/>
    <property type="evidence" value="ECO:0007669"/>
    <property type="project" value="UniProtKB-KW"/>
</dbReference>
<dbReference type="SUPFAM" id="SSF52540">
    <property type="entry name" value="P-loop containing nucleoside triphosphate hydrolases"/>
    <property type="match status" value="1"/>
</dbReference>
<gene>
    <name evidence="5" type="ORF">TCIL3000_0_23060</name>
</gene>
<evidence type="ECO:0000256" key="3">
    <source>
        <dbReference type="ARBA" id="ARBA00022806"/>
    </source>
</evidence>
<proteinExistence type="predicted"/>